<keyword evidence="8" id="KW-1185">Reference proteome</keyword>
<dbReference type="GO" id="GO:0008270">
    <property type="term" value="F:zinc ion binding"/>
    <property type="evidence" value="ECO:0007669"/>
    <property type="project" value="UniProtKB-KW"/>
</dbReference>
<keyword evidence="2 4" id="KW-0863">Zinc-finger</keyword>
<reference evidence="7 8" key="1">
    <citation type="journal article" date="2018" name="New Phytol.">
        <title>Phylogenomics of Endogonaceae and evolution of mycorrhizas within Mucoromycota.</title>
        <authorList>
            <person name="Chang Y."/>
            <person name="Desiro A."/>
            <person name="Na H."/>
            <person name="Sandor L."/>
            <person name="Lipzen A."/>
            <person name="Clum A."/>
            <person name="Barry K."/>
            <person name="Grigoriev I.V."/>
            <person name="Martin F.M."/>
            <person name="Stajich J.E."/>
            <person name="Smith M.E."/>
            <person name="Bonito G."/>
            <person name="Spatafora J.W."/>
        </authorList>
    </citation>
    <scope>NUCLEOTIDE SEQUENCE [LARGE SCALE GENOMIC DNA]</scope>
    <source>
        <strain evidence="7 8">AD002</strain>
    </source>
</reference>
<dbReference type="PANTHER" id="PTHR15710:SF243">
    <property type="entry name" value="E3 UBIQUITIN-PROTEIN LIGASE PRAJA-2 ISOFORM X1"/>
    <property type="match status" value="1"/>
</dbReference>
<evidence type="ECO:0000256" key="5">
    <source>
        <dbReference type="SAM" id="MobiDB-lite"/>
    </source>
</evidence>
<evidence type="ECO:0000259" key="6">
    <source>
        <dbReference type="PROSITE" id="PS50089"/>
    </source>
</evidence>
<sequence length="347" mass="38103">MSASNIPQDANPASHGHHHYFFIPINFVVPNAFIQTSPSAAAPPAPQPNITPDTQPNAQPSQQPSNNAQPTPVTPVNIFFTFPLTPGQTGTPSQSGIPIWSPYFFNFNGVPFPTQQQTYQGQPPASSKAINALPLVTITPQHVADQVSCAICQDAFTLPGDANATPVRQMPCGHLFCESCLFPWLQQSNTCPTCRFEILTDNNDYNASVRRRMKEREEVCAKKHAEDEKHNHAHDDLSCSLAAVGVCRVESTGSRAVKLPRCGHSFHVPCLRTALLIEGHNLDTEAREGSISMYCPSCRQVSTIEAATIALKNEEEQNMKPQEGNVIRNQYKTTVEEVVNDMDLELD</sequence>
<dbReference type="SUPFAM" id="SSF57850">
    <property type="entry name" value="RING/U-box"/>
    <property type="match status" value="2"/>
</dbReference>
<dbReference type="EMBL" id="RBNJ01005057">
    <property type="protein sequence ID" value="RUS29543.1"/>
    <property type="molecule type" value="Genomic_DNA"/>
</dbReference>
<dbReference type="InterPro" id="IPR013083">
    <property type="entry name" value="Znf_RING/FYVE/PHD"/>
</dbReference>
<dbReference type="Gene3D" id="3.30.40.10">
    <property type="entry name" value="Zinc/RING finger domain, C3HC4 (zinc finger)"/>
    <property type="match status" value="2"/>
</dbReference>
<keyword evidence="3" id="KW-0862">Zinc</keyword>
<dbReference type="GO" id="GO:0061630">
    <property type="term" value="F:ubiquitin protein ligase activity"/>
    <property type="evidence" value="ECO:0007669"/>
    <property type="project" value="TreeGrafter"/>
</dbReference>
<proteinExistence type="predicted"/>
<feature type="region of interest" description="Disordered" evidence="5">
    <location>
        <begin position="38"/>
        <end position="72"/>
    </location>
</feature>
<evidence type="ECO:0000313" key="7">
    <source>
        <dbReference type="EMBL" id="RUS29543.1"/>
    </source>
</evidence>
<gene>
    <name evidence="7" type="ORF">BC938DRAFT_480534</name>
</gene>
<name>A0A433QIB7_9FUNG</name>
<dbReference type="PROSITE" id="PS50089">
    <property type="entry name" value="ZF_RING_2"/>
    <property type="match status" value="2"/>
</dbReference>
<comment type="caution">
    <text evidence="7">The sequence shown here is derived from an EMBL/GenBank/DDBJ whole genome shotgun (WGS) entry which is preliminary data.</text>
</comment>
<dbReference type="Proteomes" id="UP000274822">
    <property type="component" value="Unassembled WGS sequence"/>
</dbReference>
<dbReference type="SMART" id="SM00184">
    <property type="entry name" value="RING"/>
    <property type="match status" value="2"/>
</dbReference>
<dbReference type="PANTHER" id="PTHR15710">
    <property type="entry name" value="E3 UBIQUITIN-PROTEIN LIGASE PRAJA"/>
    <property type="match status" value="1"/>
</dbReference>
<dbReference type="InterPro" id="IPR017907">
    <property type="entry name" value="Znf_RING_CS"/>
</dbReference>
<evidence type="ECO:0000256" key="4">
    <source>
        <dbReference type="PROSITE-ProRule" id="PRU00175"/>
    </source>
</evidence>
<protein>
    <recommendedName>
        <fullName evidence="6">RING-type domain-containing protein</fullName>
    </recommendedName>
</protein>
<evidence type="ECO:0000256" key="1">
    <source>
        <dbReference type="ARBA" id="ARBA00022723"/>
    </source>
</evidence>
<evidence type="ECO:0000313" key="8">
    <source>
        <dbReference type="Proteomes" id="UP000274822"/>
    </source>
</evidence>
<dbReference type="CDD" id="cd16454">
    <property type="entry name" value="RING-H2_PA-TM-RING"/>
    <property type="match status" value="1"/>
</dbReference>
<dbReference type="InterPro" id="IPR001841">
    <property type="entry name" value="Znf_RING"/>
</dbReference>
<evidence type="ECO:0000256" key="3">
    <source>
        <dbReference type="ARBA" id="ARBA00022833"/>
    </source>
</evidence>
<evidence type="ECO:0000256" key="2">
    <source>
        <dbReference type="ARBA" id="ARBA00022771"/>
    </source>
</evidence>
<dbReference type="PROSITE" id="PS00518">
    <property type="entry name" value="ZF_RING_1"/>
    <property type="match status" value="1"/>
</dbReference>
<organism evidence="7 8">
    <name type="scientific">Jimgerdemannia flammicorona</name>
    <dbReference type="NCBI Taxonomy" id="994334"/>
    <lineage>
        <taxon>Eukaryota</taxon>
        <taxon>Fungi</taxon>
        <taxon>Fungi incertae sedis</taxon>
        <taxon>Mucoromycota</taxon>
        <taxon>Mucoromycotina</taxon>
        <taxon>Endogonomycetes</taxon>
        <taxon>Endogonales</taxon>
        <taxon>Endogonaceae</taxon>
        <taxon>Jimgerdemannia</taxon>
    </lineage>
</organism>
<feature type="domain" description="RING-type" evidence="6">
    <location>
        <begin position="246"/>
        <end position="299"/>
    </location>
</feature>
<dbReference type="GO" id="GO:0016567">
    <property type="term" value="P:protein ubiquitination"/>
    <property type="evidence" value="ECO:0007669"/>
    <property type="project" value="TreeGrafter"/>
</dbReference>
<keyword evidence="1" id="KW-0479">Metal-binding</keyword>
<feature type="domain" description="RING-type" evidence="6">
    <location>
        <begin position="149"/>
        <end position="195"/>
    </location>
</feature>
<dbReference type="Pfam" id="PF13639">
    <property type="entry name" value="zf-RING_2"/>
    <property type="match status" value="1"/>
</dbReference>
<dbReference type="GO" id="GO:0005737">
    <property type="term" value="C:cytoplasm"/>
    <property type="evidence" value="ECO:0007669"/>
    <property type="project" value="TreeGrafter"/>
</dbReference>
<accession>A0A433QIB7</accession>
<feature type="compositionally biased region" description="Low complexity" evidence="5">
    <location>
        <begin position="54"/>
        <end position="71"/>
    </location>
</feature>
<dbReference type="AlphaFoldDB" id="A0A433QIB7"/>